<reference evidence="5" key="3">
    <citation type="submission" date="2025-09" db="UniProtKB">
        <authorList>
            <consortium name="Ensembl"/>
        </authorList>
    </citation>
    <scope>IDENTIFICATION</scope>
</reference>
<dbReference type="CDD" id="cd08674">
    <property type="entry name" value="Cdt1_m"/>
    <property type="match status" value="1"/>
</dbReference>
<dbReference type="Pfam" id="PF08839">
    <property type="entry name" value="CDT1"/>
    <property type="match status" value="1"/>
</dbReference>
<dbReference type="GeneTree" id="ENSGT00390000012337"/>
<dbReference type="GO" id="GO:0000076">
    <property type="term" value="P:DNA replication checkpoint signaling"/>
    <property type="evidence" value="ECO:0007669"/>
    <property type="project" value="TreeGrafter"/>
</dbReference>
<feature type="region of interest" description="Disordered" evidence="3">
    <location>
        <begin position="1"/>
        <end position="46"/>
    </location>
</feature>
<evidence type="ECO:0000256" key="3">
    <source>
        <dbReference type="SAM" id="MobiDB-lite"/>
    </source>
</evidence>
<dbReference type="PANTHER" id="PTHR28637">
    <property type="entry name" value="DNA REPLICATION FACTOR CDT1"/>
    <property type="match status" value="1"/>
</dbReference>
<evidence type="ECO:0000256" key="2">
    <source>
        <dbReference type="ARBA" id="ARBA00023306"/>
    </source>
</evidence>
<reference evidence="5" key="1">
    <citation type="submission" date="2021-04" db="EMBL/GenBank/DDBJ databases">
        <authorList>
            <consortium name="Wellcome Sanger Institute Data Sharing"/>
        </authorList>
    </citation>
    <scope>NUCLEOTIDE SEQUENCE [LARGE SCALE GENOMIC DNA]</scope>
</reference>
<dbReference type="InterPro" id="IPR032054">
    <property type="entry name" value="Cdt1_C"/>
</dbReference>
<dbReference type="RefSeq" id="XP_026210158.1">
    <property type="nucleotide sequence ID" value="XM_026354373.1"/>
</dbReference>
<feature type="domain" description="CDT1 Geminin-binding" evidence="4">
    <location>
        <begin position="314"/>
        <end position="478"/>
    </location>
</feature>
<keyword evidence="6" id="KW-1185">Reference proteome</keyword>
<comment type="similarity">
    <text evidence="1">Belongs to the Cdt1 family.</text>
</comment>
<dbReference type="GO" id="GO:0070182">
    <property type="term" value="F:DNA polymerase binding"/>
    <property type="evidence" value="ECO:0007669"/>
    <property type="project" value="TreeGrafter"/>
</dbReference>
<dbReference type="GeneID" id="113158458"/>
<dbReference type="GO" id="GO:0071163">
    <property type="term" value="P:DNA replication preinitiation complex assembly"/>
    <property type="evidence" value="ECO:0007669"/>
    <property type="project" value="InterPro"/>
</dbReference>
<name>A0A7N6A217_ANATE</name>
<dbReference type="GO" id="GO:0000278">
    <property type="term" value="P:mitotic cell cycle"/>
    <property type="evidence" value="ECO:0007669"/>
    <property type="project" value="TreeGrafter"/>
</dbReference>
<dbReference type="GO" id="GO:0005634">
    <property type="term" value="C:nucleus"/>
    <property type="evidence" value="ECO:0007669"/>
    <property type="project" value="TreeGrafter"/>
</dbReference>
<dbReference type="SUPFAM" id="SSF46785">
    <property type="entry name" value="Winged helix' DNA-binding domain"/>
    <property type="match status" value="1"/>
</dbReference>
<dbReference type="Pfam" id="PF16679">
    <property type="entry name" value="CDT1_C"/>
    <property type="match status" value="1"/>
</dbReference>
<dbReference type="Gene3D" id="1.10.10.1420">
    <property type="entry name" value="DNA replication factor Cdt1, C-terminal WH domain"/>
    <property type="match status" value="1"/>
</dbReference>
<sequence>MSQARVTDFFSQRKKGIAGPVKPVKQRSRGSSATTRSRSSKNKDTLLCSSSIHEEFVRVIDEAAGLNHGETVSNTGKQSPSSPWTPKRSSTDAEFDLGAAVFSATADHSTAKKRRQVEAAGNMNVPKKAIRKTARKKLVLPQDSLQAEAHPEPTEVSEQPAAPAASVCGHNAESHVKVASKSAGGQASKILHKDDIAALKSRLQRIKKHAEEITSSSSASASMPSPSASPATPVPNNTTPAVSKSTTSSTCDVDALKLTVARAKELAAKAQRRNKEREAEESRHTETQAQDSAELPAYQRYHTLAQAVPPGLSLPYQYKVLAEMFRSLDTVVAMLYNRCETVTFAKVKQGVQDMMHKRFEESHLGQIKTVFPEAYTFRQEKNIPTFNSSIKKGGYQLTVEPVILSDQNGARPILSASLLLERRHVFHLNLVSIVKQHHKVFLSSLVPPVSVPDDKLSRWHPRFNVDSVPDVQTSPLPQPPHTDKPATAQEVLDKARSLITPKMEKALVSLALKTEDKAADSKETSTAKNLTAPQTSTPSAGPATQVPNALKGVSQSLLDRIRAKEAQKLQAAMTRNASQEERLLMMSRLGELARILRNIFVAEKKPALIMEVACNRMVASYRSALSTGEMEKHIQLLAELASEWLTIHPIRKDFYLKLNKNMELSIVLDKLNSRLGEEERL</sequence>
<feature type="region of interest" description="Disordered" evidence="3">
    <location>
        <begin position="208"/>
        <end position="248"/>
    </location>
</feature>
<dbReference type="AlphaFoldDB" id="A0A7N6A217"/>
<dbReference type="GO" id="GO:0030174">
    <property type="term" value="P:regulation of DNA-templated DNA replication initiation"/>
    <property type="evidence" value="ECO:0007669"/>
    <property type="project" value="InterPro"/>
</dbReference>
<protein>
    <recommendedName>
        <fullName evidence="4">CDT1 Geminin-binding domain-containing protein</fullName>
    </recommendedName>
</protein>
<feature type="compositionally biased region" description="Low complexity" evidence="3">
    <location>
        <begin position="214"/>
        <end position="243"/>
    </location>
</feature>
<feature type="compositionally biased region" description="Polar residues" evidence="3">
    <location>
        <begin position="526"/>
        <end position="539"/>
    </location>
</feature>
<feature type="region of interest" description="Disordered" evidence="3">
    <location>
        <begin position="467"/>
        <end position="487"/>
    </location>
</feature>
<dbReference type="PANTHER" id="PTHR28637:SF1">
    <property type="entry name" value="DNA REPLICATION FACTOR CDT1"/>
    <property type="match status" value="1"/>
</dbReference>
<dbReference type="InterPro" id="IPR014939">
    <property type="entry name" value="CDT1_Gemini-bd-like"/>
</dbReference>
<dbReference type="FunCoup" id="A0A7N6A217">
    <property type="interactions" value="1004"/>
</dbReference>
<dbReference type="GO" id="GO:0003677">
    <property type="term" value="F:DNA binding"/>
    <property type="evidence" value="ECO:0007669"/>
    <property type="project" value="InterPro"/>
</dbReference>
<evidence type="ECO:0000259" key="4">
    <source>
        <dbReference type="SMART" id="SM01075"/>
    </source>
</evidence>
<dbReference type="Ensembl" id="ENSATET00000040130.2">
    <property type="protein sequence ID" value="ENSATEP00000041670.2"/>
    <property type="gene ID" value="ENSATEG00000003686.3"/>
</dbReference>
<dbReference type="CDD" id="cd08767">
    <property type="entry name" value="Cdt1_c"/>
    <property type="match status" value="1"/>
</dbReference>
<accession>A0A7N6A217</accession>
<reference evidence="5" key="2">
    <citation type="submission" date="2025-08" db="UniProtKB">
        <authorList>
            <consortium name="Ensembl"/>
        </authorList>
    </citation>
    <scope>IDENTIFICATION</scope>
</reference>
<dbReference type="SMART" id="SM01075">
    <property type="entry name" value="CDT1"/>
    <property type="match status" value="1"/>
</dbReference>
<dbReference type="InterPro" id="IPR038090">
    <property type="entry name" value="Cdt1_C_WH_dom_sf"/>
</dbReference>
<feature type="region of interest" description="Disordered" evidence="3">
    <location>
        <begin position="141"/>
        <end position="169"/>
    </location>
</feature>
<dbReference type="InterPro" id="IPR036390">
    <property type="entry name" value="WH_DNA-bd_sf"/>
</dbReference>
<dbReference type="Proteomes" id="UP000265040">
    <property type="component" value="Chromosome 15"/>
</dbReference>
<dbReference type="InterPro" id="IPR045173">
    <property type="entry name" value="Cdt1"/>
</dbReference>
<gene>
    <name evidence="5" type="primary">CDT1</name>
</gene>
<feature type="compositionally biased region" description="Polar residues" evidence="3">
    <location>
        <begin position="70"/>
        <end position="88"/>
    </location>
</feature>
<feature type="compositionally biased region" description="Basic and acidic residues" evidence="3">
    <location>
        <begin position="267"/>
        <end position="286"/>
    </location>
</feature>
<evidence type="ECO:0000256" key="1">
    <source>
        <dbReference type="ARBA" id="ARBA00008356"/>
    </source>
</evidence>
<proteinExistence type="inferred from homology"/>
<evidence type="ECO:0000313" key="5">
    <source>
        <dbReference type="Ensembl" id="ENSATEP00000041670.2"/>
    </source>
</evidence>
<organism evidence="5 6">
    <name type="scientific">Anabas testudineus</name>
    <name type="common">Climbing perch</name>
    <name type="synonym">Anthias testudineus</name>
    <dbReference type="NCBI Taxonomy" id="64144"/>
    <lineage>
        <taxon>Eukaryota</taxon>
        <taxon>Metazoa</taxon>
        <taxon>Chordata</taxon>
        <taxon>Craniata</taxon>
        <taxon>Vertebrata</taxon>
        <taxon>Euteleostomi</taxon>
        <taxon>Actinopterygii</taxon>
        <taxon>Neopterygii</taxon>
        <taxon>Teleostei</taxon>
        <taxon>Neoteleostei</taxon>
        <taxon>Acanthomorphata</taxon>
        <taxon>Anabantaria</taxon>
        <taxon>Anabantiformes</taxon>
        <taxon>Anabantoidei</taxon>
        <taxon>Anabantidae</taxon>
        <taxon>Anabas</taxon>
    </lineage>
</organism>
<keyword evidence="2" id="KW-0131">Cell cycle</keyword>
<feature type="region of interest" description="Disordered" evidence="3">
    <location>
        <begin position="67"/>
        <end position="91"/>
    </location>
</feature>
<dbReference type="InParanoid" id="A0A7N6A217"/>
<feature type="region of interest" description="Disordered" evidence="3">
    <location>
        <begin position="267"/>
        <end position="295"/>
    </location>
</feature>
<dbReference type="FunFam" id="1.10.10.1420:FF:000006">
    <property type="entry name" value="Chromatin licensing and DNA replication factor 1"/>
    <property type="match status" value="1"/>
</dbReference>
<evidence type="ECO:0000313" key="6">
    <source>
        <dbReference type="Proteomes" id="UP000265040"/>
    </source>
</evidence>
<feature type="region of interest" description="Disordered" evidence="3">
    <location>
        <begin position="517"/>
        <end position="548"/>
    </location>
</feature>